<name>A0A402BDL9_9CHLR</name>
<protein>
    <recommendedName>
        <fullName evidence="3">DUF1579 domain-containing protein</fullName>
    </recommendedName>
</protein>
<sequence>MNQQNNHEQDGRTDFDFFMGTWNVRNRRLRERLKGSTSWEEFGGRTVAHKILGGLGNFEEFTLERVSGPSYGTSLRLFNPTSQQWSIYLADGINGLDIHPAIGEFKDGRGEFYSQELFEGRSILCRIIWSEITTTSCHWEQAFSTNGGRTWETNWTTDFERLS</sequence>
<comment type="caution">
    <text evidence="1">The sequence shown here is derived from an EMBL/GenBank/DDBJ whole genome shotgun (WGS) entry which is preliminary data.</text>
</comment>
<accession>A0A402BDL9</accession>
<evidence type="ECO:0008006" key="3">
    <source>
        <dbReference type="Google" id="ProtNLM"/>
    </source>
</evidence>
<gene>
    <name evidence="1" type="ORF">KDA_48840</name>
</gene>
<keyword evidence="2" id="KW-1185">Reference proteome</keyword>
<evidence type="ECO:0000313" key="1">
    <source>
        <dbReference type="EMBL" id="GCE29400.1"/>
    </source>
</evidence>
<reference evidence="2" key="1">
    <citation type="submission" date="2018-12" db="EMBL/GenBank/DDBJ databases">
        <title>Tengunoibacter tsumagoiensis gen. nov., sp. nov., Dictyobacter kobayashii sp. nov., D. alpinus sp. nov., and D. joshuensis sp. nov. and description of Dictyobacteraceae fam. nov. within the order Ktedonobacterales isolated from Tengu-no-mugimeshi.</title>
        <authorList>
            <person name="Wang C.M."/>
            <person name="Zheng Y."/>
            <person name="Sakai Y."/>
            <person name="Toyoda A."/>
            <person name="Minakuchi Y."/>
            <person name="Abe K."/>
            <person name="Yokota A."/>
            <person name="Yabe S."/>
        </authorList>
    </citation>
    <scope>NUCLEOTIDE SEQUENCE [LARGE SCALE GENOMIC DNA]</scope>
    <source>
        <strain evidence="2">Uno16</strain>
    </source>
</reference>
<dbReference type="Proteomes" id="UP000287171">
    <property type="component" value="Unassembled WGS sequence"/>
</dbReference>
<dbReference type="EMBL" id="BIFT01000002">
    <property type="protein sequence ID" value="GCE29400.1"/>
    <property type="molecule type" value="Genomic_DNA"/>
</dbReference>
<dbReference type="AlphaFoldDB" id="A0A402BDL9"/>
<organism evidence="1 2">
    <name type="scientific">Dictyobacter alpinus</name>
    <dbReference type="NCBI Taxonomy" id="2014873"/>
    <lineage>
        <taxon>Bacteria</taxon>
        <taxon>Bacillati</taxon>
        <taxon>Chloroflexota</taxon>
        <taxon>Ktedonobacteria</taxon>
        <taxon>Ktedonobacterales</taxon>
        <taxon>Dictyobacteraceae</taxon>
        <taxon>Dictyobacter</taxon>
    </lineage>
</organism>
<evidence type="ECO:0000313" key="2">
    <source>
        <dbReference type="Proteomes" id="UP000287171"/>
    </source>
</evidence>
<dbReference type="OrthoDB" id="9814791at2"/>
<proteinExistence type="predicted"/>
<dbReference type="RefSeq" id="WP_126629671.1">
    <property type="nucleotide sequence ID" value="NZ_BIFT01000002.1"/>
</dbReference>